<keyword evidence="5" id="KW-1185">Reference proteome</keyword>
<evidence type="ECO:0000256" key="3">
    <source>
        <dbReference type="RuleBase" id="RU363015"/>
    </source>
</evidence>
<name>A0AAF1JY66_9PROT</name>
<gene>
    <name evidence="4" type="ORF">GXW79_15685</name>
</gene>
<dbReference type="NCBIfam" id="TIGR00730">
    <property type="entry name" value="Rossman fold protein, TIGR00730 family"/>
    <property type="match status" value="1"/>
</dbReference>
<dbReference type="EMBL" id="JAAEDH010000019">
    <property type="protein sequence ID" value="MBR0656522.1"/>
    <property type="molecule type" value="Genomic_DNA"/>
</dbReference>
<dbReference type="GO" id="GO:0009691">
    <property type="term" value="P:cytokinin biosynthetic process"/>
    <property type="evidence" value="ECO:0007669"/>
    <property type="project" value="UniProtKB-UniRule"/>
</dbReference>
<keyword evidence="3" id="KW-0203">Cytokinin biosynthesis</keyword>
<dbReference type="AlphaFoldDB" id="A0AAF1JY66"/>
<evidence type="ECO:0000313" key="5">
    <source>
        <dbReference type="Proteomes" id="UP001196068"/>
    </source>
</evidence>
<comment type="similarity">
    <text evidence="2 3">Belongs to the LOG family.</text>
</comment>
<sequence length="195" mass="20830">MTLKRICVFCGAAIGNKPVYREAAVALGRAMAARGIGLVYGGGAIGMMGAVSDAVIEAGGEVIGIIPHGLLAREAGHRGRVDLRVVATMHERKAMMAELSDGFAVLPGGYGTLEEVVEVLTWLQLGIHRKPAVFIDTAGYWQPLLSAFDHMLTEGFLRAETRVLAQVEPDAESALDRLASFVPPLVPRWLLPGEE</sequence>
<dbReference type="GO" id="GO:0008714">
    <property type="term" value="F:AMP nucleosidase activity"/>
    <property type="evidence" value="ECO:0007669"/>
    <property type="project" value="UniProtKB-EC"/>
</dbReference>
<organism evidence="4 5">
    <name type="scientific">Plastoroseomonas arctica</name>
    <dbReference type="NCBI Taxonomy" id="1509237"/>
    <lineage>
        <taxon>Bacteria</taxon>
        <taxon>Pseudomonadati</taxon>
        <taxon>Pseudomonadota</taxon>
        <taxon>Alphaproteobacteria</taxon>
        <taxon>Acetobacterales</taxon>
        <taxon>Acetobacteraceae</taxon>
        <taxon>Plastoroseomonas</taxon>
    </lineage>
</organism>
<dbReference type="Pfam" id="PF03641">
    <property type="entry name" value="Lysine_decarbox"/>
    <property type="match status" value="1"/>
</dbReference>
<protein>
    <recommendedName>
        <fullName evidence="3">Cytokinin riboside 5'-monophosphate phosphoribohydrolase</fullName>
        <ecNumber evidence="3">3.2.2.n1</ecNumber>
    </recommendedName>
</protein>
<dbReference type="Gene3D" id="3.40.50.450">
    <property type="match status" value="1"/>
</dbReference>
<comment type="catalytic activity">
    <reaction evidence="1">
        <text>AMP + H2O = D-ribose 5-phosphate + adenine</text>
        <dbReference type="Rhea" id="RHEA:20129"/>
        <dbReference type="ChEBI" id="CHEBI:15377"/>
        <dbReference type="ChEBI" id="CHEBI:16708"/>
        <dbReference type="ChEBI" id="CHEBI:78346"/>
        <dbReference type="ChEBI" id="CHEBI:456215"/>
        <dbReference type="EC" id="3.2.2.4"/>
    </reaction>
</comment>
<dbReference type="RefSeq" id="WP_211875389.1">
    <property type="nucleotide sequence ID" value="NZ_JAAEDH010000019.1"/>
</dbReference>
<evidence type="ECO:0000256" key="2">
    <source>
        <dbReference type="ARBA" id="ARBA00006763"/>
    </source>
</evidence>
<keyword evidence="3" id="KW-0378">Hydrolase</keyword>
<proteinExistence type="inferred from homology"/>
<dbReference type="PANTHER" id="PTHR31223">
    <property type="entry name" value="LOG FAMILY PROTEIN YJL055W"/>
    <property type="match status" value="1"/>
</dbReference>
<evidence type="ECO:0000256" key="1">
    <source>
        <dbReference type="ARBA" id="ARBA00000274"/>
    </source>
</evidence>
<dbReference type="InterPro" id="IPR005269">
    <property type="entry name" value="LOG"/>
</dbReference>
<dbReference type="EC" id="3.2.2.n1" evidence="3"/>
<reference evidence="4" key="2">
    <citation type="journal article" date="2021" name="Syst. Appl. Microbiol.">
        <title>Roseomonas hellenica sp. nov., isolated from roots of wild-growing Alkanna tinctoria.</title>
        <authorList>
            <person name="Rat A."/>
            <person name="Naranjo H.D."/>
            <person name="Lebbe L."/>
            <person name="Cnockaert M."/>
            <person name="Krigas N."/>
            <person name="Grigoriadou K."/>
            <person name="Maloupa E."/>
            <person name="Willems A."/>
        </authorList>
    </citation>
    <scope>NUCLEOTIDE SEQUENCE</scope>
    <source>
        <strain evidence="4">LMG 28251</strain>
    </source>
</reference>
<accession>A0AAF1JY66</accession>
<comment type="caution">
    <text evidence="4">The sequence shown here is derived from an EMBL/GenBank/DDBJ whole genome shotgun (WGS) entry which is preliminary data.</text>
</comment>
<dbReference type="SUPFAM" id="SSF102405">
    <property type="entry name" value="MCP/YpsA-like"/>
    <property type="match status" value="1"/>
</dbReference>
<dbReference type="Proteomes" id="UP001196068">
    <property type="component" value="Unassembled WGS sequence"/>
</dbReference>
<evidence type="ECO:0000313" key="4">
    <source>
        <dbReference type="EMBL" id="MBR0656522.1"/>
    </source>
</evidence>
<reference evidence="4" key="1">
    <citation type="submission" date="2020-01" db="EMBL/GenBank/DDBJ databases">
        <authorList>
            <person name="Rat A."/>
        </authorList>
    </citation>
    <scope>NUCLEOTIDE SEQUENCE</scope>
    <source>
        <strain evidence="4">LMG 28251</strain>
    </source>
</reference>
<dbReference type="InterPro" id="IPR031100">
    <property type="entry name" value="LOG_fam"/>
</dbReference>
<dbReference type="PANTHER" id="PTHR31223:SF70">
    <property type="entry name" value="LOG FAMILY PROTEIN YJL055W"/>
    <property type="match status" value="1"/>
</dbReference>
<dbReference type="GO" id="GO:0005829">
    <property type="term" value="C:cytosol"/>
    <property type="evidence" value="ECO:0007669"/>
    <property type="project" value="TreeGrafter"/>
</dbReference>